<proteinExistence type="predicted"/>
<name>A0ABR6TTP9_CITBR</name>
<keyword evidence="2" id="KW-1185">Reference proteome</keyword>
<accession>A0ABR6TTP9</accession>
<comment type="caution">
    <text evidence="1">The sequence shown here is derived from an EMBL/GenBank/DDBJ whole genome shotgun (WGS) entry which is preliminary data.</text>
</comment>
<evidence type="ECO:0000313" key="1">
    <source>
        <dbReference type="EMBL" id="MBC2646872.1"/>
    </source>
</evidence>
<dbReference type="InterPro" id="IPR003458">
    <property type="entry name" value="Phage_T4_Gp38_tail_assem"/>
</dbReference>
<dbReference type="EMBL" id="JACLAH010000002">
    <property type="protein sequence ID" value="MBC2646872.1"/>
    <property type="molecule type" value="Genomic_DNA"/>
</dbReference>
<evidence type="ECO:0000313" key="2">
    <source>
        <dbReference type="Proteomes" id="UP000586346"/>
    </source>
</evidence>
<dbReference type="Proteomes" id="UP000586346">
    <property type="component" value="Unassembled WGS sequence"/>
</dbReference>
<protein>
    <submittedName>
        <fullName evidence="1">Tail fiber assembly protein</fullName>
    </submittedName>
</protein>
<dbReference type="Pfam" id="PF02413">
    <property type="entry name" value="Caudo_TAP"/>
    <property type="match status" value="1"/>
</dbReference>
<reference evidence="1 2" key="1">
    <citation type="submission" date="2020-08" db="EMBL/GenBank/DDBJ databases">
        <title>Emergence and comparative genomics analysis of Citrobacter in Fennec fox imported from North Africa to China.</title>
        <authorList>
            <person name="Zheng B."/>
        </authorList>
    </citation>
    <scope>NUCLEOTIDE SEQUENCE [LARGE SCALE GENOMIC DNA]</scope>
    <source>
        <strain evidence="1 2">FF371</strain>
    </source>
</reference>
<gene>
    <name evidence="1" type="ORF">H6P72_09580</name>
</gene>
<sequence>MSASEETELAALRSYRTELRRIDLSSAPDINWPEYSGA</sequence>
<organism evidence="1 2">
    <name type="scientific">Citrobacter braakii</name>
    <dbReference type="NCBI Taxonomy" id="57706"/>
    <lineage>
        <taxon>Bacteria</taxon>
        <taxon>Pseudomonadati</taxon>
        <taxon>Pseudomonadota</taxon>
        <taxon>Gammaproteobacteria</taxon>
        <taxon>Enterobacterales</taxon>
        <taxon>Enterobacteriaceae</taxon>
        <taxon>Citrobacter</taxon>
        <taxon>Citrobacter freundii complex</taxon>
    </lineage>
</organism>